<sequence length="203" mass="22150">MTSEGETAGRFRPKDSGDDSSRGERHRVLAEALNHYGLWDHLPAEQRGSAMADVAAGSYPLRLGLLLEQIVFWADGEELAEGGVEEFLRTLAPALARCGVVLEVETIRDTDDYTVSINGTRYVVLRPEDREHGDSWALATVRPLAVVNRLLAAAGRSPLRVHTLHTTGGNDGLALLMDPRAAEAMRASGLFSEHNVPKPAEWE</sequence>
<dbReference type="AlphaFoldDB" id="A0A5N8VB79"/>
<evidence type="ECO:0000313" key="3">
    <source>
        <dbReference type="Proteomes" id="UP000325849"/>
    </source>
</evidence>
<protein>
    <submittedName>
        <fullName evidence="2">Uncharacterized protein</fullName>
    </submittedName>
</protein>
<dbReference type="RefSeq" id="WP_152886102.1">
    <property type="nucleotide sequence ID" value="NZ_VJZD01000023.1"/>
</dbReference>
<dbReference type="Proteomes" id="UP000325849">
    <property type="component" value="Unassembled WGS sequence"/>
</dbReference>
<accession>A0A5N8VB79</accession>
<organism evidence="2 3">
    <name type="scientific">Streptomyces adustus</name>
    <dbReference type="NCBI Taxonomy" id="1609272"/>
    <lineage>
        <taxon>Bacteria</taxon>
        <taxon>Bacillati</taxon>
        <taxon>Actinomycetota</taxon>
        <taxon>Actinomycetes</taxon>
        <taxon>Kitasatosporales</taxon>
        <taxon>Streptomycetaceae</taxon>
        <taxon>Streptomyces</taxon>
    </lineage>
</organism>
<proteinExistence type="predicted"/>
<gene>
    <name evidence="2" type="ORF">FNH09_08290</name>
</gene>
<evidence type="ECO:0000256" key="1">
    <source>
        <dbReference type="SAM" id="MobiDB-lite"/>
    </source>
</evidence>
<comment type="caution">
    <text evidence="2">The sequence shown here is derived from an EMBL/GenBank/DDBJ whole genome shotgun (WGS) entry which is preliminary data.</text>
</comment>
<evidence type="ECO:0000313" key="2">
    <source>
        <dbReference type="EMBL" id="MPY31298.1"/>
    </source>
</evidence>
<keyword evidence="3" id="KW-1185">Reference proteome</keyword>
<reference evidence="2 3" key="1">
    <citation type="submission" date="2019-07" db="EMBL/GenBank/DDBJ databases">
        <title>New species of Amycolatopsis and Streptomyces.</title>
        <authorList>
            <person name="Duangmal K."/>
            <person name="Teo W.F.A."/>
            <person name="Lipun K."/>
        </authorList>
    </citation>
    <scope>NUCLEOTIDE SEQUENCE [LARGE SCALE GENOMIC DNA]</scope>
    <source>
        <strain evidence="2 3">NBRC 109810</strain>
    </source>
</reference>
<dbReference type="EMBL" id="VJZD01000023">
    <property type="protein sequence ID" value="MPY31298.1"/>
    <property type="molecule type" value="Genomic_DNA"/>
</dbReference>
<dbReference type="OrthoDB" id="4350586at2"/>
<feature type="compositionally biased region" description="Basic and acidic residues" evidence="1">
    <location>
        <begin position="7"/>
        <end position="24"/>
    </location>
</feature>
<feature type="region of interest" description="Disordered" evidence="1">
    <location>
        <begin position="1"/>
        <end position="24"/>
    </location>
</feature>
<name>A0A5N8VB79_9ACTN</name>